<evidence type="ECO:0000313" key="11">
    <source>
        <dbReference type="EMBL" id="HIH70167.1"/>
    </source>
</evidence>
<comment type="caution">
    <text evidence="11">The sequence shown here is derived from an EMBL/GenBank/DDBJ whole genome shotgun (WGS) entry which is preliminary data.</text>
</comment>
<dbReference type="GO" id="GO:0065002">
    <property type="term" value="P:intracellular protein transmembrane transport"/>
    <property type="evidence" value="ECO:0007669"/>
    <property type="project" value="UniProtKB-UniRule"/>
</dbReference>
<dbReference type="AlphaFoldDB" id="A0A832RYC3"/>
<dbReference type="NCBIfam" id="NF006354">
    <property type="entry name" value="PRK08578.1-2"/>
    <property type="match status" value="1"/>
</dbReference>
<evidence type="ECO:0000256" key="1">
    <source>
        <dbReference type="ARBA" id="ARBA00004651"/>
    </source>
</evidence>
<evidence type="ECO:0000313" key="12">
    <source>
        <dbReference type="Proteomes" id="UP000600363"/>
    </source>
</evidence>
<dbReference type="Proteomes" id="UP000600363">
    <property type="component" value="Unassembled WGS sequence"/>
</dbReference>
<reference evidence="11" key="1">
    <citation type="journal article" date="2020" name="bioRxiv">
        <title>A rank-normalized archaeal taxonomy based on genome phylogeny resolves widespread incomplete and uneven classifications.</title>
        <authorList>
            <person name="Rinke C."/>
            <person name="Chuvochina M."/>
            <person name="Mussig A.J."/>
            <person name="Chaumeil P.-A."/>
            <person name="Waite D.W."/>
            <person name="Whitman W.B."/>
            <person name="Parks D.H."/>
            <person name="Hugenholtz P."/>
        </authorList>
    </citation>
    <scope>NUCLEOTIDE SEQUENCE</scope>
    <source>
        <strain evidence="11">UBA12518</strain>
    </source>
</reference>
<dbReference type="InterPro" id="IPR048634">
    <property type="entry name" value="SecD_SecF_C"/>
</dbReference>
<dbReference type="HAMAP" id="MF_01464_A">
    <property type="entry name" value="SecF_A"/>
    <property type="match status" value="1"/>
</dbReference>
<evidence type="ECO:0000256" key="2">
    <source>
        <dbReference type="ARBA" id="ARBA00022448"/>
    </source>
</evidence>
<dbReference type="PANTHER" id="PTHR30081:SF8">
    <property type="entry name" value="PROTEIN TRANSLOCASE SUBUNIT SECF"/>
    <property type="match status" value="1"/>
</dbReference>
<protein>
    <recommendedName>
        <fullName evidence="9">Protein-export membrane protein SecF</fullName>
    </recommendedName>
</protein>
<dbReference type="GO" id="GO:0005886">
    <property type="term" value="C:plasma membrane"/>
    <property type="evidence" value="ECO:0007669"/>
    <property type="project" value="UniProtKB-SubCell"/>
</dbReference>
<dbReference type="Gene3D" id="1.20.1640.10">
    <property type="entry name" value="Multidrug efflux transporter AcrB transmembrane domain"/>
    <property type="match status" value="1"/>
</dbReference>
<feature type="transmembrane region" description="Helical" evidence="9">
    <location>
        <begin position="261"/>
        <end position="288"/>
    </location>
</feature>
<evidence type="ECO:0000256" key="8">
    <source>
        <dbReference type="ARBA" id="ARBA00023136"/>
    </source>
</evidence>
<gene>
    <name evidence="9" type="primary">secF</name>
    <name evidence="11" type="ORF">HA299_06120</name>
</gene>
<comment type="subunit">
    <text evidence="9">Part of the protein translocation apparatus. Forms a complex with SecD.</text>
</comment>
<feature type="domain" description="Protein export membrane protein SecD/SecF C-terminal" evidence="10">
    <location>
        <begin position="101"/>
        <end position="289"/>
    </location>
</feature>
<proteinExistence type="inferred from homology"/>
<dbReference type="SUPFAM" id="SSF82866">
    <property type="entry name" value="Multidrug efflux transporter AcrB transmembrane domain"/>
    <property type="match status" value="1"/>
</dbReference>
<dbReference type="InterPro" id="IPR024921">
    <property type="entry name" value="SecF_arc"/>
</dbReference>
<keyword evidence="6 9" id="KW-1133">Transmembrane helix</keyword>
<feature type="transmembrane region" description="Helical" evidence="9">
    <location>
        <begin position="217"/>
        <end position="241"/>
    </location>
</feature>
<evidence type="ECO:0000256" key="4">
    <source>
        <dbReference type="ARBA" id="ARBA00022692"/>
    </source>
</evidence>
<sequence length="294" mass="32140">MHIDGLLRYHFERLGTRKMLAIPLAVLLMALAVLGANTLITGSPITLGYEFVGGTVISFVSEQTPAELMAEFSEYGPVDARAFGERKLMEFPPLDRETTEKLRADISAKYSDVSISFTSPVYGRELQLQAVKGVLVAFLGMAVLVFLFFRTFVPSLAVVLSAFSDIVIAAALMDVAGIKLSLATVAALLMLIGYSVDSDILLTERVLKRKGELSEKIVKAMGTGLTMTITSLCAVLVLFIVSSYSYVFASTFSRIDILADIAVVLAFGLLADIMNTWMLNAAILKWYVQRRGRR</sequence>
<accession>A0A832RYC3</accession>
<evidence type="ECO:0000256" key="6">
    <source>
        <dbReference type="ARBA" id="ARBA00022989"/>
    </source>
</evidence>
<feature type="transmembrane region" description="Helical" evidence="9">
    <location>
        <begin position="178"/>
        <end position="196"/>
    </location>
</feature>
<dbReference type="InterPro" id="IPR022813">
    <property type="entry name" value="SecD/SecF_arch_bac"/>
</dbReference>
<name>A0A832RYC3_9EURY</name>
<keyword evidence="4 9" id="KW-0812">Transmembrane</keyword>
<dbReference type="Pfam" id="PF02355">
    <property type="entry name" value="SecD_SecF_C"/>
    <property type="match status" value="1"/>
</dbReference>
<organism evidence="11 12">
    <name type="scientific">Methermicoccus shengliensis</name>
    <dbReference type="NCBI Taxonomy" id="660064"/>
    <lineage>
        <taxon>Archaea</taxon>
        <taxon>Methanobacteriati</taxon>
        <taxon>Methanobacteriota</taxon>
        <taxon>Stenosarchaea group</taxon>
        <taxon>Methanomicrobia</taxon>
        <taxon>Methanosarcinales</taxon>
        <taxon>Methermicoccaceae</taxon>
        <taxon>Methermicoccus</taxon>
    </lineage>
</organism>
<keyword evidence="5 9" id="KW-0653">Protein transport</keyword>
<dbReference type="PANTHER" id="PTHR30081">
    <property type="entry name" value="PROTEIN-EXPORT MEMBRANE PROTEIN SEC"/>
    <property type="match status" value="1"/>
</dbReference>
<keyword evidence="3 9" id="KW-1003">Cell membrane</keyword>
<keyword evidence="7 9" id="KW-0811">Translocation</keyword>
<dbReference type="GO" id="GO:0006605">
    <property type="term" value="P:protein targeting"/>
    <property type="evidence" value="ECO:0007669"/>
    <property type="project" value="UniProtKB-UniRule"/>
</dbReference>
<feature type="transmembrane region" description="Helical" evidence="9">
    <location>
        <begin position="20"/>
        <end position="40"/>
    </location>
</feature>
<evidence type="ECO:0000256" key="9">
    <source>
        <dbReference type="HAMAP-Rule" id="MF_01464"/>
    </source>
</evidence>
<comment type="subcellular location">
    <subcellularLocation>
        <location evidence="1 9">Cell membrane</location>
        <topology evidence="1 9">Multi-pass membrane protein</topology>
    </subcellularLocation>
</comment>
<feature type="transmembrane region" description="Helical" evidence="9">
    <location>
        <begin position="130"/>
        <end position="149"/>
    </location>
</feature>
<comment type="similarity">
    <text evidence="9">Belongs to the SecD/SecF family. SecF subfamily.</text>
</comment>
<dbReference type="RefSeq" id="WP_052353128.1">
    <property type="nucleotide sequence ID" value="NZ_DUIH01000021.1"/>
</dbReference>
<evidence type="ECO:0000256" key="3">
    <source>
        <dbReference type="ARBA" id="ARBA00022475"/>
    </source>
</evidence>
<keyword evidence="8 9" id="KW-0472">Membrane</keyword>
<dbReference type="EMBL" id="DUIH01000021">
    <property type="protein sequence ID" value="HIH70167.1"/>
    <property type="molecule type" value="Genomic_DNA"/>
</dbReference>
<comment type="function">
    <text evidence="9">Involved in protein export.</text>
</comment>
<keyword evidence="2 9" id="KW-0813">Transport</keyword>
<evidence type="ECO:0000256" key="5">
    <source>
        <dbReference type="ARBA" id="ARBA00022927"/>
    </source>
</evidence>
<feature type="transmembrane region" description="Helical" evidence="9">
    <location>
        <begin position="156"/>
        <end position="172"/>
    </location>
</feature>
<evidence type="ECO:0000256" key="7">
    <source>
        <dbReference type="ARBA" id="ARBA00023010"/>
    </source>
</evidence>
<evidence type="ECO:0000259" key="10">
    <source>
        <dbReference type="Pfam" id="PF02355"/>
    </source>
</evidence>